<sequence length="352" mass="42112">MTVYFVEKKGWRFDFMRKGERYTQAFFKTKREAEKAEQRMKDYLERPKSTDMAFLDLVELRLDEVKQRLSNDHYMDTLYHARRWVKDWSGLTCSEITIGLITKLRDERSKISNQTANKELRYLSSLFSWGIRKGYIIDNPASRVDKLRVEKQPVYVPSLGDIEKVLREAAPDQKDYLYCLRDTFARSREINNLTWNDIDFDAKTITLYTRKKKHGTKTPRLIPLTEDLLEILRQRYKSRDISVKWVFWHRYYSRNQRKVVNGPYRDRKKFMRSLCRRAGVRYFRFHPLRHAGASFMESIGIPISHIQEILGHENRKTTEGYIHSIGNSKNEAIEKYQQAKRKLQVDKIICND</sequence>
<gene>
    <name evidence="5" type="ORF">SAMN02745124_04209</name>
</gene>
<dbReference type="EMBL" id="FQXS01000043">
    <property type="protein sequence ID" value="SHI13054.1"/>
    <property type="molecule type" value="Genomic_DNA"/>
</dbReference>
<evidence type="ECO:0000313" key="6">
    <source>
        <dbReference type="Proteomes" id="UP000184139"/>
    </source>
</evidence>
<dbReference type="Gene3D" id="1.10.443.10">
    <property type="entry name" value="Intergrase catalytic core"/>
    <property type="match status" value="1"/>
</dbReference>
<protein>
    <submittedName>
        <fullName evidence="5">Site-specific recombinase XerD</fullName>
    </submittedName>
</protein>
<evidence type="ECO:0000313" key="5">
    <source>
        <dbReference type="EMBL" id="SHI13054.1"/>
    </source>
</evidence>
<dbReference type="PANTHER" id="PTHR30349:SF64">
    <property type="entry name" value="PROPHAGE INTEGRASE INTD-RELATED"/>
    <property type="match status" value="1"/>
</dbReference>
<dbReference type="InterPro" id="IPR010998">
    <property type="entry name" value="Integrase_recombinase_N"/>
</dbReference>
<dbReference type="CDD" id="cd00796">
    <property type="entry name" value="INT_Rci_Hp1_C"/>
    <property type="match status" value="1"/>
</dbReference>
<proteinExistence type="inferred from homology"/>
<evidence type="ECO:0000259" key="4">
    <source>
        <dbReference type="PROSITE" id="PS51898"/>
    </source>
</evidence>
<keyword evidence="3" id="KW-0233">DNA recombination</keyword>
<dbReference type="GO" id="GO:0006310">
    <property type="term" value="P:DNA recombination"/>
    <property type="evidence" value="ECO:0007669"/>
    <property type="project" value="UniProtKB-KW"/>
</dbReference>
<dbReference type="AlphaFoldDB" id="A0A1M5YML4"/>
<dbReference type="GO" id="GO:0015074">
    <property type="term" value="P:DNA integration"/>
    <property type="evidence" value="ECO:0007669"/>
    <property type="project" value="InterPro"/>
</dbReference>
<dbReference type="InterPro" id="IPR013762">
    <property type="entry name" value="Integrase-like_cat_sf"/>
</dbReference>
<dbReference type="GO" id="GO:0003677">
    <property type="term" value="F:DNA binding"/>
    <property type="evidence" value="ECO:0007669"/>
    <property type="project" value="UniProtKB-KW"/>
</dbReference>
<dbReference type="InterPro" id="IPR002104">
    <property type="entry name" value="Integrase_catalytic"/>
</dbReference>
<dbReference type="Pfam" id="PF00589">
    <property type="entry name" value="Phage_integrase"/>
    <property type="match status" value="1"/>
</dbReference>
<dbReference type="PANTHER" id="PTHR30349">
    <property type="entry name" value="PHAGE INTEGRASE-RELATED"/>
    <property type="match status" value="1"/>
</dbReference>
<keyword evidence="6" id="KW-1185">Reference proteome</keyword>
<accession>A0A1M5YML4</accession>
<organism evidence="5 6">
    <name type="scientific">Desulfofustis glycolicus DSM 9705</name>
    <dbReference type="NCBI Taxonomy" id="1121409"/>
    <lineage>
        <taxon>Bacteria</taxon>
        <taxon>Pseudomonadati</taxon>
        <taxon>Thermodesulfobacteriota</taxon>
        <taxon>Desulfobulbia</taxon>
        <taxon>Desulfobulbales</taxon>
        <taxon>Desulfocapsaceae</taxon>
        <taxon>Desulfofustis</taxon>
    </lineage>
</organism>
<feature type="domain" description="Tyr recombinase" evidence="4">
    <location>
        <begin position="151"/>
        <end position="334"/>
    </location>
</feature>
<evidence type="ECO:0000256" key="1">
    <source>
        <dbReference type="ARBA" id="ARBA00008857"/>
    </source>
</evidence>
<dbReference type="OrthoDB" id="5454015at2"/>
<evidence type="ECO:0000256" key="2">
    <source>
        <dbReference type="ARBA" id="ARBA00023125"/>
    </source>
</evidence>
<comment type="similarity">
    <text evidence="1">Belongs to the 'phage' integrase family.</text>
</comment>
<keyword evidence="2" id="KW-0238">DNA-binding</keyword>
<dbReference type="Gene3D" id="1.10.150.130">
    <property type="match status" value="1"/>
</dbReference>
<dbReference type="PROSITE" id="PS51898">
    <property type="entry name" value="TYR_RECOMBINASE"/>
    <property type="match status" value="1"/>
</dbReference>
<name>A0A1M5YML4_9BACT</name>
<dbReference type="SUPFAM" id="SSF56349">
    <property type="entry name" value="DNA breaking-rejoining enzymes"/>
    <property type="match status" value="1"/>
</dbReference>
<dbReference type="InterPro" id="IPR011010">
    <property type="entry name" value="DNA_brk_join_enz"/>
</dbReference>
<dbReference type="RefSeq" id="WP_073379187.1">
    <property type="nucleotide sequence ID" value="NZ_FQXS01000043.1"/>
</dbReference>
<dbReference type="STRING" id="1121409.SAMN02745124_04209"/>
<evidence type="ECO:0000256" key="3">
    <source>
        <dbReference type="ARBA" id="ARBA00023172"/>
    </source>
</evidence>
<reference evidence="5 6" key="1">
    <citation type="submission" date="2016-11" db="EMBL/GenBank/DDBJ databases">
        <authorList>
            <person name="Jaros S."/>
            <person name="Januszkiewicz K."/>
            <person name="Wedrychowicz H."/>
        </authorList>
    </citation>
    <scope>NUCLEOTIDE SEQUENCE [LARGE SCALE GENOMIC DNA]</scope>
    <source>
        <strain evidence="5 6">DSM 9705</strain>
    </source>
</reference>
<dbReference type="InterPro" id="IPR050090">
    <property type="entry name" value="Tyrosine_recombinase_XerCD"/>
</dbReference>
<dbReference type="Proteomes" id="UP000184139">
    <property type="component" value="Unassembled WGS sequence"/>
</dbReference>